<dbReference type="InterPro" id="IPR024077">
    <property type="entry name" value="Neurolysin/TOP_dom2"/>
</dbReference>
<dbReference type="InterPro" id="IPR024080">
    <property type="entry name" value="Neurolysin/TOP_N"/>
</dbReference>
<proteinExistence type="inferred from homology"/>
<dbReference type="CDD" id="cd06455">
    <property type="entry name" value="M3A_TOP"/>
    <property type="match status" value="1"/>
</dbReference>
<dbReference type="InterPro" id="IPR001567">
    <property type="entry name" value="Pept_M3A_M3B_dom"/>
</dbReference>
<reference evidence="9 10" key="1">
    <citation type="submission" date="2015-10" db="EMBL/GenBank/DDBJ databases">
        <title>Genome sequencing of Penicillium freii.</title>
        <authorList>
            <person name="Nguyen H.D."/>
            <person name="Visagie C.M."/>
            <person name="Seifert K.A."/>
        </authorList>
    </citation>
    <scope>NUCLEOTIDE SEQUENCE [LARGE SCALE GENOMIC DNA]</scope>
    <source>
        <strain evidence="9 10">DAOM 242723</strain>
    </source>
</reference>
<keyword evidence="3 7" id="KW-0479">Metal-binding</keyword>
<dbReference type="Gene3D" id="1.20.1050.40">
    <property type="entry name" value="Endopeptidase. Chain P, domain 1"/>
    <property type="match status" value="1"/>
</dbReference>
<evidence type="ECO:0000256" key="2">
    <source>
        <dbReference type="ARBA" id="ARBA00022670"/>
    </source>
</evidence>
<evidence type="ECO:0000256" key="7">
    <source>
        <dbReference type="RuleBase" id="RU003435"/>
    </source>
</evidence>
<protein>
    <recommendedName>
        <fullName evidence="8">Peptidase M3A/M3B catalytic domain-containing protein</fullName>
    </recommendedName>
</protein>
<dbReference type="PANTHER" id="PTHR11804">
    <property type="entry name" value="PROTEASE M3 THIMET OLIGOPEPTIDASE-RELATED"/>
    <property type="match status" value="1"/>
</dbReference>
<feature type="domain" description="Peptidase M3A/M3B catalytic" evidence="8">
    <location>
        <begin position="223"/>
        <end position="704"/>
    </location>
</feature>
<gene>
    <name evidence="9" type="ORF">ACN42_g10886</name>
</gene>
<keyword evidence="4 7" id="KW-0378">Hydrolase</keyword>
<sequence>MSLPQSLPRVLTTEEIVPAMQRIINEYDTIRALILEGITPTTATFSNVMLPLVQVENSVQGELGMIYMLQYGSPSLATQSAFDEARTLYLRASALWAADEKFFKLLQAAKEKPDFQTLDGESKHLLEKELLEYKHAGLGILGHAELEEYQKSQMEISDLERKFQQNLAREAGGLCFSLEELNGVPEDELAKWNNSPGEEELISENHQQIKKFVPFANGGTLAVLTYAHSPETRKKMFLADNSKLKENKPLFEEIIKRRARQAQFLKYTTHAEFRIERRMAKVTSWVKGFLSQLQTTLCPYGRCEIAVLQNRRLEDLRASGQYSDHRGKLGFPPWEKRYYEQLVQREFEIDQLKISEFFPLERTATNMLAIFASLLGLRFDSIPAERLTEDVIWHDTVRGFSVWDTKDDCFVGYLYFDLLWRENKYRGNQSVNIQCGYLRPDGSRQYPLTILMCSFPTPTPTSCALLKHHQVVTLFHEMGHGIHDLLARTKYIRFHGYRLPPDFGEMPSIMLENWCWMKDVLEELSCHYTTLDENYLADWQKQHPSEPNPPTKIPEGLVENLIKHRYFNRGLYHLYQLSISIFDLQIHSLSTDKEIADLDVQNMWYDLREEIEGMDFSECRDGFAFGTFTHLTAGYDVCYYAYLCCTAMAQDLFLSVFAHDPHNRDTWDKYRRGILEYGGREQNLLGMLEDFLERPPNMNSLVEGIARAQSQS</sequence>
<evidence type="ECO:0000256" key="5">
    <source>
        <dbReference type="ARBA" id="ARBA00022833"/>
    </source>
</evidence>
<dbReference type="AlphaFoldDB" id="A0A124GPX7"/>
<dbReference type="GO" id="GO:0046872">
    <property type="term" value="F:metal ion binding"/>
    <property type="evidence" value="ECO:0007669"/>
    <property type="project" value="UniProtKB-UniRule"/>
</dbReference>
<evidence type="ECO:0000256" key="3">
    <source>
        <dbReference type="ARBA" id="ARBA00022723"/>
    </source>
</evidence>
<comment type="caution">
    <text evidence="9">The sequence shown here is derived from an EMBL/GenBank/DDBJ whole genome shotgun (WGS) entry which is preliminary data.</text>
</comment>
<keyword evidence="5 7" id="KW-0862">Zinc</keyword>
<dbReference type="EMBL" id="LLXE01000506">
    <property type="protein sequence ID" value="KUM56331.1"/>
    <property type="molecule type" value="Genomic_DNA"/>
</dbReference>
<dbReference type="Gene3D" id="1.10.1370.10">
    <property type="entry name" value="Neurolysin, domain 3"/>
    <property type="match status" value="1"/>
</dbReference>
<evidence type="ECO:0000256" key="1">
    <source>
        <dbReference type="ARBA" id="ARBA00006040"/>
    </source>
</evidence>
<accession>A0A124GPX7</accession>
<dbReference type="InterPro" id="IPR024079">
    <property type="entry name" value="MetalloPept_cat_dom_sf"/>
</dbReference>
<dbReference type="Pfam" id="PF01432">
    <property type="entry name" value="Peptidase_M3"/>
    <property type="match status" value="1"/>
</dbReference>
<evidence type="ECO:0000259" key="8">
    <source>
        <dbReference type="Pfam" id="PF01432"/>
    </source>
</evidence>
<dbReference type="InterPro" id="IPR045090">
    <property type="entry name" value="Pept_M3A_M3B"/>
</dbReference>
<evidence type="ECO:0000313" key="10">
    <source>
        <dbReference type="Proteomes" id="UP000055045"/>
    </source>
</evidence>
<comment type="cofactor">
    <cofactor evidence="7">
        <name>Zn(2+)</name>
        <dbReference type="ChEBI" id="CHEBI:29105"/>
    </cofactor>
    <text evidence="7">Binds 1 zinc ion.</text>
</comment>
<dbReference type="SUPFAM" id="SSF55486">
    <property type="entry name" value="Metalloproteases ('zincins'), catalytic domain"/>
    <property type="match status" value="1"/>
</dbReference>
<dbReference type="Gene3D" id="3.40.390.10">
    <property type="entry name" value="Collagenase (Catalytic Domain)"/>
    <property type="match status" value="1"/>
</dbReference>
<keyword evidence="6 7" id="KW-0482">Metalloprotease</keyword>
<dbReference type="GO" id="GO:0005758">
    <property type="term" value="C:mitochondrial intermembrane space"/>
    <property type="evidence" value="ECO:0007669"/>
    <property type="project" value="TreeGrafter"/>
</dbReference>
<dbReference type="PANTHER" id="PTHR11804:SF84">
    <property type="entry name" value="SACCHAROLYSIN"/>
    <property type="match status" value="1"/>
</dbReference>
<name>A0A124GPX7_PENFR</name>
<dbReference type="GO" id="GO:0006508">
    <property type="term" value="P:proteolysis"/>
    <property type="evidence" value="ECO:0007669"/>
    <property type="project" value="UniProtKB-KW"/>
</dbReference>
<keyword evidence="10" id="KW-1185">Reference proteome</keyword>
<evidence type="ECO:0000256" key="6">
    <source>
        <dbReference type="ARBA" id="ARBA00023049"/>
    </source>
</evidence>
<comment type="similarity">
    <text evidence="1 7">Belongs to the peptidase M3 family.</text>
</comment>
<dbReference type="STRING" id="48697.A0A124GPX7"/>
<evidence type="ECO:0000313" key="9">
    <source>
        <dbReference type="EMBL" id="KUM56331.1"/>
    </source>
</evidence>
<dbReference type="GO" id="GO:0006518">
    <property type="term" value="P:peptide metabolic process"/>
    <property type="evidence" value="ECO:0007669"/>
    <property type="project" value="TreeGrafter"/>
</dbReference>
<evidence type="ECO:0000256" key="4">
    <source>
        <dbReference type="ARBA" id="ARBA00022801"/>
    </source>
</evidence>
<keyword evidence="2 7" id="KW-0645">Protease</keyword>
<dbReference type="GO" id="GO:0004222">
    <property type="term" value="F:metalloendopeptidase activity"/>
    <property type="evidence" value="ECO:0007669"/>
    <property type="project" value="InterPro"/>
</dbReference>
<organism evidence="9 10">
    <name type="scientific">Penicillium freii</name>
    <dbReference type="NCBI Taxonomy" id="48697"/>
    <lineage>
        <taxon>Eukaryota</taxon>
        <taxon>Fungi</taxon>
        <taxon>Dikarya</taxon>
        <taxon>Ascomycota</taxon>
        <taxon>Pezizomycotina</taxon>
        <taxon>Eurotiomycetes</taxon>
        <taxon>Eurotiomycetidae</taxon>
        <taxon>Eurotiales</taxon>
        <taxon>Aspergillaceae</taxon>
        <taxon>Penicillium</taxon>
    </lineage>
</organism>
<dbReference type="Proteomes" id="UP000055045">
    <property type="component" value="Unassembled WGS sequence"/>
</dbReference>